<keyword evidence="1" id="KW-1133">Transmembrane helix</keyword>
<keyword evidence="1" id="KW-0812">Transmembrane</keyword>
<accession>A0A412TKU0</accession>
<evidence type="ECO:0000256" key="1">
    <source>
        <dbReference type="SAM" id="Phobius"/>
    </source>
</evidence>
<sequence length="440" mass="50670">MIWEAASFRGAAFFCCYLLKPENIFYLCIMMKNVLFCILMIYVVCGCRSQQPQEIVRLAVKSLDELQSVSAVLVSNAAFDGAELSDELASRIPFLFKQVVRDSGTYFFTFEQIDNRVFYRNDQPYMACVYLDMLLGTRIPVEPGAKRYDYFARIQEELDLMQQILDGKKLREVASDSSRIVDVWVERAPDTLFNGQDCYVLKRHNDVTLIPSKSDNESWKANVRYKVMHSYNTYALFIEKHTGLPVYWSYTNSGDQDGRKIPGNRNTEFLENMELKDIPDSCFYPAQADKIRYVASFDEFVQEVKVGDEAPAYELTDVMTGKVYSNASLQGKIVVMQFTSTGCVGCVLAQPWMNKLYDRWKEQPELVFLCAGLLSEKDAKIQVEKYEFAYPMTTCNQAFFWSFGVQAIPSYYVIGKDNQVLARPQSHIDLKNFLDSYFNK</sequence>
<comment type="caution">
    <text evidence="3">The sequence shown here is derived from an EMBL/GenBank/DDBJ whole genome shotgun (WGS) entry which is preliminary data.</text>
</comment>
<dbReference type="InterPro" id="IPR013740">
    <property type="entry name" value="Redoxin"/>
</dbReference>
<dbReference type="InterPro" id="IPR036249">
    <property type="entry name" value="Thioredoxin-like_sf"/>
</dbReference>
<protein>
    <submittedName>
        <fullName evidence="3">TlpA family protein disulfide reductase</fullName>
    </submittedName>
</protein>
<dbReference type="PANTHER" id="PTHR42852">
    <property type="entry name" value="THIOL:DISULFIDE INTERCHANGE PROTEIN DSBE"/>
    <property type="match status" value="1"/>
</dbReference>
<dbReference type="InterPro" id="IPR013766">
    <property type="entry name" value="Thioredoxin_domain"/>
</dbReference>
<dbReference type="Proteomes" id="UP000284243">
    <property type="component" value="Unassembled WGS sequence"/>
</dbReference>
<organism evidence="3 4">
    <name type="scientific">Odoribacter splanchnicus</name>
    <dbReference type="NCBI Taxonomy" id="28118"/>
    <lineage>
        <taxon>Bacteria</taxon>
        <taxon>Pseudomonadati</taxon>
        <taxon>Bacteroidota</taxon>
        <taxon>Bacteroidia</taxon>
        <taxon>Bacteroidales</taxon>
        <taxon>Odoribacteraceae</taxon>
        <taxon>Odoribacter</taxon>
    </lineage>
</organism>
<evidence type="ECO:0000259" key="2">
    <source>
        <dbReference type="PROSITE" id="PS51352"/>
    </source>
</evidence>
<feature type="transmembrane region" description="Helical" evidence="1">
    <location>
        <begin position="24"/>
        <end position="44"/>
    </location>
</feature>
<keyword evidence="1" id="KW-0472">Membrane</keyword>
<dbReference type="PROSITE" id="PS51352">
    <property type="entry name" value="THIOREDOXIN_2"/>
    <property type="match status" value="1"/>
</dbReference>
<dbReference type="SUPFAM" id="SSF52833">
    <property type="entry name" value="Thioredoxin-like"/>
    <property type="match status" value="1"/>
</dbReference>
<reference evidence="3 4" key="1">
    <citation type="submission" date="2018-08" db="EMBL/GenBank/DDBJ databases">
        <title>A genome reference for cultivated species of the human gut microbiota.</title>
        <authorList>
            <person name="Zou Y."/>
            <person name="Xue W."/>
            <person name="Luo G."/>
        </authorList>
    </citation>
    <scope>NUCLEOTIDE SEQUENCE [LARGE SCALE GENOMIC DNA]</scope>
    <source>
        <strain evidence="3 4">AF16-14</strain>
    </source>
</reference>
<dbReference type="EMBL" id="QRYC01000032">
    <property type="protein sequence ID" value="RGU54381.1"/>
    <property type="molecule type" value="Genomic_DNA"/>
</dbReference>
<evidence type="ECO:0000313" key="3">
    <source>
        <dbReference type="EMBL" id="RGU54381.1"/>
    </source>
</evidence>
<dbReference type="Gene3D" id="3.40.30.10">
    <property type="entry name" value="Glutaredoxin"/>
    <property type="match status" value="1"/>
</dbReference>
<gene>
    <name evidence="3" type="ORF">DWW57_16490</name>
</gene>
<dbReference type="Pfam" id="PF08534">
    <property type="entry name" value="Redoxin"/>
    <property type="match status" value="1"/>
</dbReference>
<name>A0A412TKU0_9BACT</name>
<proteinExistence type="predicted"/>
<dbReference type="GO" id="GO:0016491">
    <property type="term" value="F:oxidoreductase activity"/>
    <property type="evidence" value="ECO:0007669"/>
    <property type="project" value="InterPro"/>
</dbReference>
<feature type="domain" description="Thioredoxin" evidence="2">
    <location>
        <begin position="304"/>
        <end position="440"/>
    </location>
</feature>
<dbReference type="AlphaFoldDB" id="A0A412TKU0"/>
<dbReference type="PANTHER" id="PTHR42852:SF17">
    <property type="entry name" value="THIOREDOXIN-LIKE PROTEIN HI_1115"/>
    <property type="match status" value="1"/>
</dbReference>
<evidence type="ECO:0000313" key="4">
    <source>
        <dbReference type="Proteomes" id="UP000284243"/>
    </source>
</evidence>
<dbReference type="CDD" id="cd02966">
    <property type="entry name" value="TlpA_like_family"/>
    <property type="match status" value="1"/>
</dbReference>
<dbReference type="InterPro" id="IPR050553">
    <property type="entry name" value="Thioredoxin_ResA/DsbE_sf"/>
</dbReference>